<comment type="caution">
    <text evidence="2">The sequence shown here is derived from an EMBL/GenBank/DDBJ whole genome shotgun (WGS) entry which is preliminary data.</text>
</comment>
<sequence>MTSQIANGTGYERKKPYGVSSHRKRHIGGGNVHTHTGACGVHYTNEAEEEEEKEISRGPSRIDGQWTTDERERDVETHQTVYWRAAAESVQTTTFARRAHYIYTRTHSTTAHTLLVARSHRARLLFSYLYYARQLSARRARAGAAAHTRANDELLHTTCCTATLYTHEMQRSYTFCEYYIRREIESKYKHMPLRTFDCTVRTRDFLCTLHAAGSSDLLDEF</sequence>
<proteinExistence type="predicted"/>
<evidence type="ECO:0000313" key="2">
    <source>
        <dbReference type="EMBL" id="KAL3401771.1"/>
    </source>
</evidence>
<dbReference type="AlphaFoldDB" id="A0ABD2XAV0"/>
<evidence type="ECO:0000313" key="3">
    <source>
        <dbReference type="Proteomes" id="UP001627154"/>
    </source>
</evidence>
<dbReference type="Proteomes" id="UP001627154">
    <property type="component" value="Unassembled WGS sequence"/>
</dbReference>
<accession>A0ABD2XAV0</accession>
<dbReference type="EMBL" id="JBJJXI010000043">
    <property type="protein sequence ID" value="KAL3401771.1"/>
    <property type="molecule type" value="Genomic_DNA"/>
</dbReference>
<evidence type="ECO:0000256" key="1">
    <source>
        <dbReference type="SAM" id="MobiDB-lite"/>
    </source>
</evidence>
<keyword evidence="3" id="KW-1185">Reference proteome</keyword>
<feature type="region of interest" description="Disordered" evidence="1">
    <location>
        <begin position="1"/>
        <end position="73"/>
    </location>
</feature>
<gene>
    <name evidence="2" type="ORF">TKK_005126</name>
</gene>
<protein>
    <submittedName>
        <fullName evidence="2">Uncharacterized protein</fullName>
    </submittedName>
</protein>
<reference evidence="2 3" key="1">
    <citation type="journal article" date="2024" name="bioRxiv">
        <title>A reference genome for Trichogramma kaykai: A tiny desert-dwelling parasitoid wasp with competing sex-ratio distorters.</title>
        <authorList>
            <person name="Culotta J."/>
            <person name="Lindsey A.R."/>
        </authorList>
    </citation>
    <scope>NUCLEOTIDE SEQUENCE [LARGE SCALE GENOMIC DNA]</scope>
    <source>
        <strain evidence="2 3">KSX58</strain>
    </source>
</reference>
<name>A0ABD2XAV0_9HYME</name>
<organism evidence="2 3">
    <name type="scientific">Trichogramma kaykai</name>
    <dbReference type="NCBI Taxonomy" id="54128"/>
    <lineage>
        <taxon>Eukaryota</taxon>
        <taxon>Metazoa</taxon>
        <taxon>Ecdysozoa</taxon>
        <taxon>Arthropoda</taxon>
        <taxon>Hexapoda</taxon>
        <taxon>Insecta</taxon>
        <taxon>Pterygota</taxon>
        <taxon>Neoptera</taxon>
        <taxon>Endopterygota</taxon>
        <taxon>Hymenoptera</taxon>
        <taxon>Apocrita</taxon>
        <taxon>Proctotrupomorpha</taxon>
        <taxon>Chalcidoidea</taxon>
        <taxon>Trichogrammatidae</taxon>
        <taxon>Trichogramma</taxon>
    </lineage>
</organism>